<reference evidence="3 4" key="1">
    <citation type="submission" date="2024-01" db="EMBL/GenBank/DDBJ databases">
        <title>The genomes of 5 underutilized Papilionoideae crops provide insights into root nodulation and disease resistanc.</title>
        <authorList>
            <person name="Jiang F."/>
        </authorList>
    </citation>
    <scope>NUCLEOTIDE SEQUENCE [LARGE SCALE GENOMIC DNA]</scope>
    <source>
        <strain evidence="3">DUOXIRENSHENG_FW03</strain>
        <tissue evidence="3">Leaves</tissue>
    </source>
</reference>
<dbReference type="InterPro" id="IPR007612">
    <property type="entry name" value="LOR"/>
</dbReference>
<dbReference type="InterPro" id="IPR038595">
    <property type="entry name" value="LOR_sf"/>
</dbReference>
<evidence type="ECO:0008006" key="5">
    <source>
        <dbReference type="Google" id="ProtNLM"/>
    </source>
</evidence>
<dbReference type="SUPFAM" id="SSF54518">
    <property type="entry name" value="Tubby C-terminal domain-like"/>
    <property type="match status" value="1"/>
</dbReference>
<evidence type="ECO:0000256" key="2">
    <source>
        <dbReference type="SAM" id="Phobius"/>
    </source>
</evidence>
<dbReference type="PANTHER" id="PTHR31087">
    <property type="match status" value="1"/>
</dbReference>
<dbReference type="Gene3D" id="2.40.160.200">
    <property type="entry name" value="LURP1-related"/>
    <property type="match status" value="1"/>
</dbReference>
<name>A0AAN9RY72_PSOTE</name>
<keyword evidence="4" id="KW-1185">Reference proteome</keyword>
<dbReference type="Pfam" id="PF04525">
    <property type="entry name" value="LOR"/>
    <property type="match status" value="1"/>
</dbReference>
<feature type="transmembrane region" description="Helical" evidence="2">
    <location>
        <begin position="173"/>
        <end position="194"/>
    </location>
</feature>
<protein>
    <recommendedName>
        <fullName evidence="5">Protein LURP-one-related 7</fullName>
    </recommendedName>
</protein>
<dbReference type="Proteomes" id="UP001386955">
    <property type="component" value="Unassembled WGS sequence"/>
</dbReference>
<evidence type="ECO:0000313" key="4">
    <source>
        <dbReference type="Proteomes" id="UP001386955"/>
    </source>
</evidence>
<keyword evidence="2" id="KW-0812">Transmembrane</keyword>
<gene>
    <name evidence="3" type="ORF">VNO78_31326</name>
</gene>
<keyword evidence="2" id="KW-1133">Transmembrane helix</keyword>
<proteinExistence type="inferred from homology"/>
<organism evidence="3 4">
    <name type="scientific">Psophocarpus tetragonolobus</name>
    <name type="common">Winged bean</name>
    <name type="synonym">Dolichos tetragonolobus</name>
    <dbReference type="NCBI Taxonomy" id="3891"/>
    <lineage>
        <taxon>Eukaryota</taxon>
        <taxon>Viridiplantae</taxon>
        <taxon>Streptophyta</taxon>
        <taxon>Embryophyta</taxon>
        <taxon>Tracheophyta</taxon>
        <taxon>Spermatophyta</taxon>
        <taxon>Magnoliopsida</taxon>
        <taxon>eudicotyledons</taxon>
        <taxon>Gunneridae</taxon>
        <taxon>Pentapetalae</taxon>
        <taxon>rosids</taxon>
        <taxon>fabids</taxon>
        <taxon>Fabales</taxon>
        <taxon>Fabaceae</taxon>
        <taxon>Papilionoideae</taxon>
        <taxon>50 kb inversion clade</taxon>
        <taxon>NPAAA clade</taxon>
        <taxon>indigoferoid/millettioid clade</taxon>
        <taxon>Phaseoleae</taxon>
        <taxon>Psophocarpus</taxon>
    </lineage>
</organism>
<evidence type="ECO:0000313" key="3">
    <source>
        <dbReference type="EMBL" id="KAK7385600.1"/>
    </source>
</evidence>
<dbReference type="InterPro" id="IPR025659">
    <property type="entry name" value="Tubby-like_C"/>
</dbReference>
<comment type="similarity">
    <text evidence="1">Belongs to the LOR family.</text>
</comment>
<sequence length="197" mass="22277">MELGTSELSYPGSGNWEIPIDLFGSKKRDGVSRGVLAFKDESGNTVFRVNRHPLNPNSSPLPKDKKLLLDASGNTLYSIFRYHNGSWKCYKGDTDGNTGLMFRVQRTLKTLTRVELEVIFEGERFNDEGCNLKVRGSPFRRSCCIYKDADLVAQSSLMYKLHQIYVSRGKFRLTIFPGTIDHALIVALFVIFLSGRK</sequence>
<accession>A0AAN9RY72</accession>
<dbReference type="EMBL" id="JAYMYS010000008">
    <property type="protein sequence ID" value="KAK7385600.1"/>
    <property type="molecule type" value="Genomic_DNA"/>
</dbReference>
<comment type="caution">
    <text evidence="3">The sequence shown here is derived from an EMBL/GenBank/DDBJ whole genome shotgun (WGS) entry which is preliminary data.</text>
</comment>
<evidence type="ECO:0000256" key="1">
    <source>
        <dbReference type="ARBA" id="ARBA00005437"/>
    </source>
</evidence>
<dbReference type="AlphaFoldDB" id="A0AAN9RY72"/>
<keyword evidence="2" id="KW-0472">Membrane</keyword>
<dbReference type="PANTHER" id="PTHR31087:SF85">
    <property type="entry name" value="PROTEIN LURP-ONE-RELATED 7"/>
    <property type="match status" value="1"/>
</dbReference>